<dbReference type="HOGENOM" id="CLU_2831702_0_0_1"/>
<protein>
    <submittedName>
        <fullName evidence="1">Uncharacterized protein</fullName>
    </submittedName>
</protein>
<comment type="caution">
    <text evidence="1">The sequence shown here is derived from an EMBL/GenBank/DDBJ whole genome shotgun (WGS) entry which is preliminary data.</text>
</comment>
<dbReference type="AlphaFoldDB" id="A0A0B2X096"/>
<gene>
    <name evidence="1" type="ORF">MAM_02805</name>
</gene>
<dbReference type="Proteomes" id="UP000030816">
    <property type="component" value="Unassembled WGS sequence"/>
</dbReference>
<reference evidence="1 2" key="1">
    <citation type="journal article" date="2014" name="Proc. Natl. Acad. Sci. U.S.A.">
        <title>Trajectory and genomic determinants of fungal-pathogen speciation and host adaptation.</title>
        <authorList>
            <person name="Hu X."/>
            <person name="Xiao G."/>
            <person name="Zheng P."/>
            <person name="Shang Y."/>
            <person name="Su Y."/>
            <person name="Zhang X."/>
            <person name="Liu X."/>
            <person name="Zhan S."/>
            <person name="St Leger R.J."/>
            <person name="Wang C."/>
        </authorList>
    </citation>
    <scope>NUCLEOTIDE SEQUENCE [LARGE SCALE GENOMIC DNA]</scope>
    <source>
        <strain evidence="1 2">ARSEF 1941</strain>
    </source>
</reference>
<accession>A0A0B2X096</accession>
<sequence>MLRVLQFTKRRDLHCLAASGRRHPKLPHQVRPAGDSRLSCSAREIATPASPSWKARGSPFRRLVLG</sequence>
<evidence type="ECO:0000313" key="1">
    <source>
        <dbReference type="EMBL" id="KHN99107.1"/>
    </source>
</evidence>
<proteinExistence type="predicted"/>
<evidence type="ECO:0000313" key="2">
    <source>
        <dbReference type="Proteomes" id="UP000030816"/>
    </source>
</evidence>
<dbReference type="GeneID" id="63737260"/>
<dbReference type="EMBL" id="AZHE01000005">
    <property type="protein sequence ID" value="KHN99107.1"/>
    <property type="molecule type" value="Genomic_DNA"/>
</dbReference>
<dbReference type="RefSeq" id="XP_040680173.1">
    <property type="nucleotide sequence ID" value="XM_040821604.1"/>
</dbReference>
<name>A0A0B2X096_METAS</name>
<keyword evidence="2" id="KW-1185">Reference proteome</keyword>
<organism evidence="1 2">
    <name type="scientific">Metarhizium album (strain ARSEF 1941)</name>
    <dbReference type="NCBI Taxonomy" id="1081103"/>
    <lineage>
        <taxon>Eukaryota</taxon>
        <taxon>Fungi</taxon>
        <taxon>Dikarya</taxon>
        <taxon>Ascomycota</taxon>
        <taxon>Pezizomycotina</taxon>
        <taxon>Sordariomycetes</taxon>
        <taxon>Hypocreomycetidae</taxon>
        <taxon>Hypocreales</taxon>
        <taxon>Clavicipitaceae</taxon>
        <taxon>Metarhizium</taxon>
    </lineage>
</organism>